<sequence>MTSCPPTLPPELEREIFERCALSRPVSIPKLVLVAQRAKHWVEPLLYRTMAVGNDYRPIDGFLVYPADAMASVFGTKSPGFFDGVCNLMLSEYTAPDILTTRILAACTGLENLWINYVADERIPLLELLCPDTFVRRMNRGFSRSRRPPLLLAPDASRGPEWMGGRGRHGTHHN</sequence>
<protein>
    <submittedName>
        <fullName evidence="2">Uncharacterized protein</fullName>
    </submittedName>
</protein>
<dbReference type="EMBL" id="JACAZI010000009">
    <property type="protein sequence ID" value="KAF7352346.1"/>
    <property type="molecule type" value="Genomic_DNA"/>
</dbReference>
<dbReference type="AlphaFoldDB" id="A0A8H7CY87"/>
<name>A0A8H7CY87_9AGAR</name>
<feature type="region of interest" description="Disordered" evidence="1">
    <location>
        <begin position="149"/>
        <end position="174"/>
    </location>
</feature>
<dbReference type="OrthoDB" id="3037946at2759"/>
<keyword evidence="3" id="KW-1185">Reference proteome</keyword>
<dbReference type="Proteomes" id="UP000620124">
    <property type="component" value="Unassembled WGS sequence"/>
</dbReference>
<organism evidence="2 3">
    <name type="scientific">Mycena venus</name>
    <dbReference type="NCBI Taxonomy" id="2733690"/>
    <lineage>
        <taxon>Eukaryota</taxon>
        <taxon>Fungi</taxon>
        <taxon>Dikarya</taxon>
        <taxon>Basidiomycota</taxon>
        <taxon>Agaricomycotina</taxon>
        <taxon>Agaricomycetes</taxon>
        <taxon>Agaricomycetidae</taxon>
        <taxon>Agaricales</taxon>
        <taxon>Marasmiineae</taxon>
        <taxon>Mycenaceae</taxon>
        <taxon>Mycena</taxon>
    </lineage>
</organism>
<gene>
    <name evidence="2" type="ORF">MVEN_01198300</name>
</gene>
<proteinExistence type="predicted"/>
<accession>A0A8H7CY87</accession>
<reference evidence="2" key="1">
    <citation type="submission" date="2020-05" db="EMBL/GenBank/DDBJ databases">
        <title>Mycena genomes resolve the evolution of fungal bioluminescence.</title>
        <authorList>
            <person name="Tsai I.J."/>
        </authorList>
    </citation>
    <scope>NUCLEOTIDE SEQUENCE</scope>
    <source>
        <strain evidence="2">CCC161011</strain>
    </source>
</reference>
<evidence type="ECO:0000313" key="2">
    <source>
        <dbReference type="EMBL" id="KAF7352346.1"/>
    </source>
</evidence>
<evidence type="ECO:0000313" key="3">
    <source>
        <dbReference type="Proteomes" id="UP000620124"/>
    </source>
</evidence>
<evidence type="ECO:0000256" key="1">
    <source>
        <dbReference type="SAM" id="MobiDB-lite"/>
    </source>
</evidence>
<comment type="caution">
    <text evidence="2">The sequence shown here is derived from an EMBL/GenBank/DDBJ whole genome shotgun (WGS) entry which is preliminary data.</text>
</comment>